<dbReference type="AlphaFoldDB" id="A0A7T7XRW4"/>
<dbReference type="EMBL" id="CP067089">
    <property type="protein sequence ID" value="QQO11317.1"/>
    <property type="molecule type" value="Genomic_DNA"/>
</dbReference>
<keyword evidence="1" id="KW-0175">Coiled coil</keyword>
<feature type="region of interest" description="Disordered" evidence="2">
    <location>
        <begin position="1"/>
        <end position="31"/>
    </location>
</feature>
<feature type="coiled-coil region" evidence="1">
    <location>
        <begin position="283"/>
        <end position="310"/>
    </location>
</feature>
<sequence>MFQGEMDPEIAALLGTSQNPGQPRPPDYSSLFEDGEELEQLETPEVDLMEERFPEITKRFESVPHTAFEDPNYYKKVLSGEGDAAQRVHTILQKFVNAKDPKDRGVFRQQLTNAYWDFLLGIARRTPGKLSDPQKYTLRFGLLHPNFLEPESKEFFAKLVDDNYLSQPVYYLDEWFRAVGTGVIRNSSTDEVRVAKNNTQIKFQQLLDKAEGKRDGARNLLRAKSEERTILENHLTEKVDLVKEHYPLEGFPDIYSCYTESQKRAFQDIQDIIKNLIKSDRDLDSFMRDFNQAEQDVQTLRDKIEEAGGTVQVDVRAIDTEFDTVRQMAKMTIGRQGNHFPVLIKEYFRSTPNDIGYRENIISQLAWVESIDPEAYCRSYKNKLNRIVPYVILIPSYGDMGICWEPFDRFNRATSRGRIAMPMYPKNLSIAVLSAVADLRWQVAKEKASYYWMEEGLTGNYYQWFTTKKFKGDVKEFFIQDYITWVTKESDGIQRMEKELRGIFWRYIPFAQPIKEKLKNRSYVYQELYQRDINRSMSDGY</sequence>
<evidence type="ECO:0000313" key="4">
    <source>
        <dbReference type="Proteomes" id="UP000595917"/>
    </source>
</evidence>
<keyword evidence="4" id="KW-1185">Reference proteome</keyword>
<name>A0A7T7XRW4_9SPIR</name>
<evidence type="ECO:0000256" key="1">
    <source>
        <dbReference type="SAM" id="Coils"/>
    </source>
</evidence>
<organism evidence="3 4">
    <name type="scientific">Breznakiella homolactica</name>
    <dbReference type="NCBI Taxonomy" id="2798577"/>
    <lineage>
        <taxon>Bacteria</taxon>
        <taxon>Pseudomonadati</taxon>
        <taxon>Spirochaetota</taxon>
        <taxon>Spirochaetia</taxon>
        <taxon>Spirochaetales</taxon>
        <taxon>Breznakiellaceae</taxon>
        <taxon>Breznakiella</taxon>
    </lineage>
</organism>
<gene>
    <name evidence="3" type="ORF">JFL75_04770</name>
</gene>
<dbReference type="Proteomes" id="UP000595917">
    <property type="component" value="Chromosome"/>
</dbReference>
<accession>A0A7T7XRW4</accession>
<evidence type="ECO:0000313" key="3">
    <source>
        <dbReference type="EMBL" id="QQO11317.1"/>
    </source>
</evidence>
<dbReference type="KEGG" id="bhc:JFL75_04770"/>
<reference evidence="3" key="1">
    <citation type="submission" date="2021-01" db="EMBL/GenBank/DDBJ databases">
        <title>Description of Breznakiella homolactica.</title>
        <authorList>
            <person name="Song Y."/>
            <person name="Brune A."/>
        </authorList>
    </citation>
    <scope>NUCLEOTIDE SEQUENCE</scope>
    <source>
        <strain evidence="3">RmG30</strain>
    </source>
</reference>
<protein>
    <submittedName>
        <fullName evidence="3">Uncharacterized protein</fullName>
    </submittedName>
</protein>
<proteinExistence type="predicted"/>
<evidence type="ECO:0000256" key="2">
    <source>
        <dbReference type="SAM" id="MobiDB-lite"/>
    </source>
</evidence>